<dbReference type="Pfam" id="PF11193">
    <property type="entry name" value="DUF2812"/>
    <property type="match status" value="1"/>
</dbReference>
<feature type="transmembrane region" description="Helical" evidence="1">
    <location>
        <begin position="120"/>
        <end position="139"/>
    </location>
</feature>
<dbReference type="STRING" id="237069.SAMN05216498_2587"/>
<evidence type="ECO:0000313" key="2">
    <source>
        <dbReference type="EMBL" id="SDN58774.1"/>
    </source>
</evidence>
<protein>
    <recommendedName>
        <fullName evidence="4">DUF2812 domain-containing protein</fullName>
    </recommendedName>
</protein>
<dbReference type="RefSeq" id="WP_176753037.1">
    <property type="nucleotide sequence ID" value="NZ_BJVZ01000002.1"/>
</dbReference>
<dbReference type="InterPro" id="IPR021359">
    <property type="entry name" value="DUF2812"/>
</dbReference>
<sequence>MGSNRIKKMLWLDAWEIEEQEAWFSNMATKGWKLININEWFATFERCEPQDIKYRCDVFKSKELDRIDLYQQTGWKYIGSRHYIQVFREKESYNPQDIHTEPLEHAATLTLLKKDITIRGFLSIILFALVMALSIWLILINPIDLYIEDGSLLQMIIPITIGLYLYMKMVRGMIHMSKLYKKLKSGIPLDHDVSFSKKFKRKKIMAFSMIAIATLWFIFNIFSLISSLTEDRHPPIPDRDIPVVKMSDIVEEGTFIKEGDRNPSNHYKVDSSLLIPKQYELKQSVKVPGVMWEDNSGTYSPTIWSHRYNVRTEWLAKQFIVTLKEEKKPLSGNYKLTKSNKWDELWVYEEDDSHFSFISRINNVVYYVEYFGYESIELILETTYLNTLQ</sequence>
<dbReference type="Proteomes" id="UP000199334">
    <property type="component" value="Unassembled WGS sequence"/>
</dbReference>
<dbReference type="EMBL" id="FNIG01000006">
    <property type="protein sequence ID" value="SDN58774.1"/>
    <property type="molecule type" value="Genomic_DNA"/>
</dbReference>
<evidence type="ECO:0008006" key="4">
    <source>
        <dbReference type="Google" id="ProtNLM"/>
    </source>
</evidence>
<reference evidence="2 3" key="1">
    <citation type="submission" date="2016-10" db="EMBL/GenBank/DDBJ databases">
        <authorList>
            <person name="de Groot N.N."/>
        </authorList>
    </citation>
    <scope>NUCLEOTIDE SEQUENCE [LARGE SCALE GENOMIC DNA]</scope>
    <source>
        <strain evidence="2 3">CGMCC 1.3442</strain>
    </source>
</reference>
<keyword evidence="1" id="KW-1133">Transmembrane helix</keyword>
<proteinExistence type="predicted"/>
<name>A0A1H0CLM1_9BACI</name>
<feature type="transmembrane region" description="Helical" evidence="1">
    <location>
        <begin position="151"/>
        <end position="167"/>
    </location>
</feature>
<evidence type="ECO:0000313" key="3">
    <source>
        <dbReference type="Proteomes" id="UP000199334"/>
    </source>
</evidence>
<gene>
    <name evidence="2" type="ORF">SAMN05216498_2587</name>
</gene>
<organism evidence="2 3">
    <name type="scientific">Tenuibacillus multivorans</name>
    <dbReference type="NCBI Taxonomy" id="237069"/>
    <lineage>
        <taxon>Bacteria</taxon>
        <taxon>Bacillati</taxon>
        <taxon>Bacillota</taxon>
        <taxon>Bacilli</taxon>
        <taxon>Bacillales</taxon>
        <taxon>Bacillaceae</taxon>
        <taxon>Tenuibacillus</taxon>
    </lineage>
</organism>
<dbReference type="AlphaFoldDB" id="A0A1H0CLM1"/>
<keyword evidence="1" id="KW-0472">Membrane</keyword>
<keyword evidence="3" id="KW-1185">Reference proteome</keyword>
<accession>A0A1H0CLM1</accession>
<evidence type="ECO:0000256" key="1">
    <source>
        <dbReference type="SAM" id="Phobius"/>
    </source>
</evidence>
<feature type="transmembrane region" description="Helical" evidence="1">
    <location>
        <begin position="204"/>
        <end position="225"/>
    </location>
</feature>
<keyword evidence="1" id="KW-0812">Transmembrane</keyword>